<reference evidence="2" key="1">
    <citation type="submission" date="2023-08" db="EMBL/GenBank/DDBJ databases">
        <authorList>
            <person name="Chen Y."/>
            <person name="Shah S."/>
            <person name="Dougan E. K."/>
            <person name="Thang M."/>
            <person name="Chan C."/>
        </authorList>
    </citation>
    <scope>NUCLEOTIDE SEQUENCE</scope>
</reference>
<evidence type="ECO:0000313" key="3">
    <source>
        <dbReference type="Proteomes" id="UP001178507"/>
    </source>
</evidence>
<dbReference type="AlphaFoldDB" id="A0AA36N2F1"/>
<organism evidence="2 3">
    <name type="scientific">Effrenium voratum</name>
    <dbReference type="NCBI Taxonomy" id="2562239"/>
    <lineage>
        <taxon>Eukaryota</taxon>
        <taxon>Sar</taxon>
        <taxon>Alveolata</taxon>
        <taxon>Dinophyceae</taxon>
        <taxon>Suessiales</taxon>
        <taxon>Symbiodiniaceae</taxon>
        <taxon>Effrenium</taxon>
    </lineage>
</organism>
<dbReference type="EMBL" id="CAUJNA010001644">
    <property type="protein sequence ID" value="CAJ1388139.1"/>
    <property type="molecule type" value="Genomic_DNA"/>
</dbReference>
<evidence type="ECO:0000313" key="2">
    <source>
        <dbReference type="EMBL" id="CAJ1388139.1"/>
    </source>
</evidence>
<gene>
    <name evidence="2" type="ORF">EVOR1521_LOCUS14071</name>
</gene>
<keyword evidence="3" id="KW-1185">Reference proteome</keyword>
<proteinExistence type="predicted"/>
<keyword evidence="1" id="KW-0472">Membrane</keyword>
<feature type="transmembrane region" description="Helical" evidence="1">
    <location>
        <begin position="36"/>
        <end position="60"/>
    </location>
</feature>
<keyword evidence="1" id="KW-0812">Transmembrane</keyword>
<comment type="caution">
    <text evidence="2">The sequence shown here is derived from an EMBL/GenBank/DDBJ whole genome shotgun (WGS) entry which is preliminary data.</text>
</comment>
<dbReference type="Proteomes" id="UP001178507">
    <property type="component" value="Unassembled WGS sequence"/>
</dbReference>
<feature type="non-terminal residue" evidence="2">
    <location>
        <position position="1"/>
    </location>
</feature>
<protein>
    <submittedName>
        <fullName evidence="2">Uncharacterized protein</fullName>
    </submittedName>
</protein>
<accession>A0AA36N2F1</accession>
<sequence>MSVVPLSWRPKRRLVSTQGDMAFETETVELEAEVEAAWLLVPALLAGVAATVAMGGIMAFCRRRGEFEALASPAGDKRITVQ</sequence>
<keyword evidence="1" id="KW-1133">Transmembrane helix</keyword>
<evidence type="ECO:0000256" key="1">
    <source>
        <dbReference type="SAM" id="Phobius"/>
    </source>
</evidence>
<name>A0AA36N2F1_9DINO</name>